<evidence type="ECO:0008006" key="3">
    <source>
        <dbReference type="Google" id="ProtNLM"/>
    </source>
</evidence>
<organism evidence="1 2">
    <name type="scientific">Cupriavidus gilardii J11</name>
    <dbReference type="NCBI Taxonomy" id="936133"/>
    <lineage>
        <taxon>Bacteria</taxon>
        <taxon>Pseudomonadati</taxon>
        <taxon>Pseudomonadota</taxon>
        <taxon>Betaproteobacteria</taxon>
        <taxon>Burkholderiales</taxon>
        <taxon>Burkholderiaceae</taxon>
        <taxon>Cupriavidus</taxon>
    </lineage>
</organism>
<dbReference type="PROSITE" id="PS51257">
    <property type="entry name" value="PROKAR_LIPOPROTEIN"/>
    <property type="match status" value="1"/>
</dbReference>
<dbReference type="Proteomes" id="UP000318141">
    <property type="component" value="Unassembled WGS sequence"/>
</dbReference>
<gene>
    <name evidence="1" type="ORF">L602_000900000630</name>
</gene>
<proteinExistence type="predicted"/>
<comment type="caution">
    <text evidence="1">The sequence shown here is derived from an EMBL/GenBank/DDBJ whole genome shotgun (WGS) entry which is preliminary data.</text>
</comment>
<reference evidence="1 2" key="1">
    <citation type="submission" date="2019-07" db="EMBL/GenBank/DDBJ databases">
        <title>Genome sequencing of lignin-degrading bacterial isolates.</title>
        <authorList>
            <person name="Gladden J."/>
        </authorList>
    </citation>
    <scope>NUCLEOTIDE SEQUENCE [LARGE SCALE GENOMIC DNA]</scope>
    <source>
        <strain evidence="1 2">J11</strain>
    </source>
</reference>
<accession>A0A562B141</accession>
<name>A0A562B141_9BURK</name>
<evidence type="ECO:0000313" key="2">
    <source>
        <dbReference type="Proteomes" id="UP000318141"/>
    </source>
</evidence>
<dbReference type="EMBL" id="VLJN01000067">
    <property type="protein sequence ID" value="TWG78759.1"/>
    <property type="molecule type" value="Genomic_DNA"/>
</dbReference>
<dbReference type="AlphaFoldDB" id="A0A562B141"/>
<sequence length="143" mass="15493">MRNVLALIPVVLLVGACASKPPAEEVVAEAEAAAATQTAVAAPPQWQLLRQQYTECAKSKAEAGATGTGTTQKVVADALRACQSDLDAVRTSFRQYLDQQMVSAHGKRSARQASDRLGRDTEDKVRAYLVRHVEYQRAIAARR</sequence>
<keyword evidence="2" id="KW-1185">Reference proteome</keyword>
<evidence type="ECO:0000313" key="1">
    <source>
        <dbReference type="EMBL" id="TWG78759.1"/>
    </source>
</evidence>
<protein>
    <recommendedName>
        <fullName evidence="3">Lipoprotein</fullName>
    </recommendedName>
</protein>